<dbReference type="AlphaFoldDB" id="A0AAE3ZJW4"/>
<keyword evidence="2" id="KW-1185">Reference proteome</keyword>
<evidence type="ECO:0000313" key="2">
    <source>
        <dbReference type="Proteomes" id="UP001183629"/>
    </source>
</evidence>
<proteinExistence type="predicted"/>
<protein>
    <submittedName>
        <fullName evidence="1">Uncharacterized protein</fullName>
    </submittedName>
</protein>
<dbReference type="Proteomes" id="UP001183629">
    <property type="component" value="Unassembled WGS sequence"/>
</dbReference>
<reference evidence="1 2" key="1">
    <citation type="submission" date="2023-07" db="EMBL/GenBank/DDBJ databases">
        <title>Sequencing the genomes of 1000 actinobacteria strains.</title>
        <authorList>
            <person name="Klenk H.-P."/>
        </authorList>
    </citation>
    <scope>NUCLEOTIDE SEQUENCE [LARGE SCALE GENOMIC DNA]</scope>
    <source>
        <strain evidence="1 2">DSM 44711</strain>
    </source>
</reference>
<accession>A0AAE3ZJW4</accession>
<sequence>MEAESALRRLMAARGIGPEVFADRAGGPVGETVDAPDPAVLRRLAPVLGLHRSDLFIIAGRPVPDDLAPLDPGAAGHVGGLAWTLTYLPDAVPE</sequence>
<gene>
    <name evidence="1" type="ORF">J2S44_000265</name>
</gene>
<dbReference type="RefSeq" id="WP_310408110.1">
    <property type="nucleotide sequence ID" value="NZ_JAVDYC010000001.1"/>
</dbReference>
<dbReference type="EMBL" id="JAVDYC010000001">
    <property type="protein sequence ID" value="MDR7320015.1"/>
    <property type="molecule type" value="Genomic_DNA"/>
</dbReference>
<name>A0AAE3ZJW4_9ACTN</name>
<evidence type="ECO:0000313" key="1">
    <source>
        <dbReference type="EMBL" id="MDR7320015.1"/>
    </source>
</evidence>
<organism evidence="1 2">
    <name type="scientific">Catenuloplanes niger</name>
    <dbReference type="NCBI Taxonomy" id="587534"/>
    <lineage>
        <taxon>Bacteria</taxon>
        <taxon>Bacillati</taxon>
        <taxon>Actinomycetota</taxon>
        <taxon>Actinomycetes</taxon>
        <taxon>Micromonosporales</taxon>
        <taxon>Micromonosporaceae</taxon>
        <taxon>Catenuloplanes</taxon>
    </lineage>
</organism>
<comment type="caution">
    <text evidence="1">The sequence shown here is derived from an EMBL/GenBank/DDBJ whole genome shotgun (WGS) entry which is preliminary data.</text>
</comment>